<dbReference type="EnsemblMetazoa" id="G4746.6">
    <property type="protein sequence ID" value="G4746.6:cds"/>
    <property type="gene ID" value="G4746"/>
</dbReference>
<dbReference type="EnsemblMetazoa" id="G4746.3">
    <property type="protein sequence ID" value="G4746.3:cds"/>
    <property type="gene ID" value="G4746"/>
</dbReference>
<dbReference type="AlphaFoldDB" id="A0A8W8N8H6"/>
<reference evidence="12" key="1">
    <citation type="submission" date="2022-08" db="UniProtKB">
        <authorList>
            <consortium name="EnsemblMetazoa"/>
        </authorList>
    </citation>
    <scope>IDENTIFICATION</scope>
    <source>
        <strain evidence="12">05x7-T-G4-1.051#20</strain>
    </source>
</reference>
<dbReference type="Proteomes" id="UP000005408">
    <property type="component" value="Unassembled WGS sequence"/>
</dbReference>
<evidence type="ECO:0000256" key="10">
    <source>
        <dbReference type="ARBA" id="ARBA00045970"/>
    </source>
</evidence>
<dbReference type="InterPro" id="IPR029338">
    <property type="entry name" value="TSSC4"/>
</dbReference>
<keyword evidence="8" id="KW-0539">Nucleus</keyword>
<feature type="compositionally biased region" description="Basic and acidic residues" evidence="11">
    <location>
        <begin position="257"/>
        <end position="270"/>
    </location>
</feature>
<dbReference type="GO" id="GO:0005681">
    <property type="term" value="C:spliceosomal complex"/>
    <property type="evidence" value="ECO:0007669"/>
    <property type="project" value="UniProtKB-KW"/>
</dbReference>
<keyword evidence="5" id="KW-0507">mRNA processing</keyword>
<keyword evidence="6" id="KW-0747">Spliceosome</keyword>
<evidence type="ECO:0000256" key="1">
    <source>
        <dbReference type="ARBA" id="ARBA00004123"/>
    </source>
</evidence>
<evidence type="ECO:0000256" key="4">
    <source>
        <dbReference type="ARBA" id="ARBA00022490"/>
    </source>
</evidence>
<evidence type="ECO:0000256" key="8">
    <source>
        <dbReference type="ARBA" id="ARBA00023242"/>
    </source>
</evidence>
<evidence type="ECO:0000256" key="5">
    <source>
        <dbReference type="ARBA" id="ARBA00022664"/>
    </source>
</evidence>
<accession>A0A8W8N8H6</accession>
<feature type="region of interest" description="Disordered" evidence="11">
    <location>
        <begin position="217"/>
        <end position="290"/>
    </location>
</feature>
<organism evidence="12 13">
    <name type="scientific">Magallana gigas</name>
    <name type="common">Pacific oyster</name>
    <name type="synonym">Crassostrea gigas</name>
    <dbReference type="NCBI Taxonomy" id="29159"/>
    <lineage>
        <taxon>Eukaryota</taxon>
        <taxon>Metazoa</taxon>
        <taxon>Spiralia</taxon>
        <taxon>Lophotrochozoa</taxon>
        <taxon>Mollusca</taxon>
        <taxon>Bivalvia</taxon>
        <taxon>Autobranchia</taxon>
        <taxon>Pteriomorphia</taxon>
        <taxon>Ostreida</taxon>
        <taxon>Ostreoidea</taxon>
        <taxon>Ostreidae</taxon>
        <taxon>Magallana</taxon>
    </lineage>
</organism>
<dbReference type="OMA" id="CSRGVFT"/>
<dbReference type="GO" id="GO:0005737">
    <property type="term" value="C:cytoplasm"/>
    <property type="evidence" value="ECO:0007669"/>
    <property type="project" value="UniProtKB-SubCell"/>
</dbReference>
<keyword evidence="13" id="KW-1185">Reference proteome</keyword>
<comment type="function">
    <text evidence="10">Protein associated with the U5 snRNP, during its maturation and its post-splicing recycling and which is required for spliceosomal tri-snRNP complex assembly in the nucleus. Has a molecular sequestering activity and transiently hinders SNRNP200 binding sites for constitutive splicing factors that intervene later during the assembly of the spliceosome and splicing. Together with its molecular sequestering activity, may also function as a molecular adapter and placeholder, coordinating the assembly of the U5 snRNP and its association with the U4/U6 di-snRNP.</text>
</comment>
<evidence type="ECO:0000256" key="6">
    <source>
        <dbReference type="ARBA" id="ARBA00022728"/>
    </source>
</evidence>
<dbReference type="GO" id="GO:0006397">
    <property type="term" value="P:mRNA processing"/>
    <property type="evidence" value="ECO:0007669"/>
    <property type="project" value="UniProtKB-KW"/>
</dbReference>
<comment type="similarity">
    <text evidence="3">Belongs to the TSSC4 family.</text>
</comment>
<dbReference type="EnsemblMetazoa" id="G4746.2">
    <property type="protein sequence ID" value="G4746.2:cds"/>
    <property type="gene ID" value="G4746"/>
</dbReference>
<feature type="region of interest" description="Disordered" evidence="11">
    <location>
        <begin position="38"/>
        <end position="57"/>
    </location>
</feature>
<evidence type="ECO:0000256" key="11">
    <source>
        <dbReference type="SAM" id="MobiDB-lite"/>
    </source>
</evidence>
<feature type="compositionally biased region" description="Basic and acidic residues" evidence="11">
    <location>
        <begin position="93"/>
        <end position="113"/>
    </location>
</feature>
<evidence type="ECO:0000256" key="3">
    <source>
        <dbReference type="ARBA" id="ARBA00010362"/>
    </source>
</evidence>
<dbReference type="GO" id="GO:0008380">
    <property type="term" value="P:RNA splicing"/>
    <property type="evidence" value="ECO:0007669"/>
    <property type="project" value="UniProtKB-KW"/>
</dbReference>
<keyword evidence="7" id="KW-0508">mRNA splicing</keyword>
<evidence type="ECO:0000256" key="2">
    <source>
        <dbReference type="ARBA" id="ARBA00004496"/>
    </source>
</evidence>
<dbReference type="PANTHER" id="PTHR13445">
    <property type="entry name" value="TUMOR SUPPRESSING SUBTRANSFERABLE CANDIDATE 4 TSSC4"/>
    <property type="match status" value="1"/>
</dbReference>
<name>A0A8W8N8H6_MAGGI</name>
<keyword evidence="4" id="KW-0963">Cytoplasm</keyword>
<dbReference type="OrthoDB" id="1906282at2759"/>
<dbReference type="EnsemblMetazoa" id="G4746.5">
    <property type="protein sequence ID" value="G4746.5:cds"/>
    <property type="gene ID" value="G4746"/>
</dbReference>
<sequence>MSATEKETPFELKTENNIQFSSKCKDIFGNLEKLEKKHEENTKFRTEDDVDIQKSDYLDVDTETITSAFKTPQLGRGSNREGGGPWRHRAQHRDRGPPPWREHCDRGEDRSADRGSSSIQRELQPKQFGGRRGGHPYYNSRGSWRQRTPDYKMNPKKWTKYSLEDVDNEDMTESSNTKAAFAFLEERKKLREGEMKVDAVNTDNTSCSKGIFTFKKPVKNENKKGKSSLSSKKSNQLLNSKEDDISAGVGEEEDNKMEEMTEKVQEEKVTFKSLKKSKRSIRSRDTDDDD</sequence>
<evidence type="ECO:0000313" key="13">
    <source>
        <dbReference type="Proteomes" id="UP000005408"/>
    </source>
</evidence>
<comment type="subcellular location">
    <subcellularLocation>
        <location evidence="2">Cytoplasm</location>
    </subcellularLocation>
    <subcellularLocation>
        <location evidence="1">Nucleus</location>
    </subcellularLocation>
</comment>
<protein>
    <recommendedName>
        <fullName evidence="9">U5 small nuclear ribonucleoprotein TSSC4</fullName>
    </recommendedName>
</protein>
<evidence type="ECO:0000313" key="12">
    <source>
        <dbReference type="EnsemblMetazoa" id="G4746.2:cds"/>
    </source>
</evidence>
<feature type="compositionally biased region" description="Low complexity" evidence="11">
    <location>
        <begin position="227"/>
        <end position="239"/>
    </location>
</feature>
<dbReference type="EnsemblMetazoa" id="G4746.1">
    <property type="protein sequence ID" value="G4746.1:cds"/>
    <property type="gene ID" value="G4746"/>
</dbReference>
<feature type="region of interest" description="Disordered" evidence="11">
    <location>
        <begin position="63"/>
        <end position="154"/>
    </location>
</feature>
<evidence type="ECO:0000256" key="7">
    <source>
        <dbReference type="ARBA" id="ARBA00023187"/>
    </source>
</evidence>
<dbReference type="Pfam" id="PF15264">
    <property type="entry name" value="TSSC4"/>
    <property type="match status" value="1"/>
</dbReference>
<dbReference type="EnsemblMetazoa" id="G4746.7">
    <property type="protein sequence ID" value="G4746.7:cds"/>
    <property type="gene ID" value="G4746"/>
</dbReference>
<evidence type="ECO:0000256" key="9">
    <source>
        <dbReference type="ARBA" id="ARBA00035304"/>
    </source>
</evidence>
<dbReference type="PANTHER" id="PTHR13445:SF3">
    <property type="entry name" value="U5 SMALL NUCLEAR RIBONUCLEOPROTEIN TSSC4"/>
    <property type="match status" value="1"/>
</dbReference>
<proteinExistence type="inferred from homology"/>